<dbReference type="KEGG" id="usu:LVJ78_07995"/>
<protein>
    <submittedName>
        <fullName evidence="1">Uncharacterized protein</fullName>
    </submittedName>
</protein>
<reference evidence="1" key="2">
    <citation type="journal article" date="2022" name="Res Sq">
        <title>Evolution of multicellular longitudinally dividing oral cavity symbionts (Neisseriaceae).</title>
        <authorList>
            <person name="Nyongesa S."/>
            <person name="Weber P."/>
            <person name="Bernet E."/>
            <person name="Pullido F."/>
            <person name="Nieckarz M."/>
            <person name="Delaby M."/>
            <person name="Nieves C."/>
            <person name="Viehboeck T."/>
            <person name="Krause N."/>
            <person name="Rivera-Millot A."/>
            <person name="Nakamura A."/>
            <person name="Vischer N."/>
            <person name="VanNieuwenhze M."/>
            <person name="Brun Y."/>
            <person name="Cava F."/>
            <person name="Bulgheresi S."/>
            <person name="Veyrier F."/>
        </authorList>
    </citation>
    <scope>NUCLEOTIDE SEQUENCE</scope>
    <source>
        <strain evidence="1">1258/02</strain>
    </source>
</reference>
<proteinExistence type="predicted"/>
<dbReference type="EMBL" id="CP091507">
    <property type="protein sequence ID" value="UOO78646.1"/>
    <property type="molecule type" value="Genomic_DNA"/>
</dbReference>
<reference evidence="1" key="1">
    <citation type="submission" date="2021-12" db="EMBL/GenBank/DDBJ databases">
        <authorList>
            <person name="Veyrier F.J."/>
        </authorList>
    </citation>
    <scope>NUCLEOTIDE SEQUENCE</scope>
    <source>
        <strain evidence="1">1258/02</strain>
    </source>
</reference>
<accession>A0AAE9KFX4</accession>
<evidence type="ECO:0000313" key="1">
    <source>
        <dbReference type="EMBL" id="UOO78646.1"/>
    </source>
</evidence>
<sequence length="221" mass="24440">MTWNESKIETAKLCGLAVNPALFGGYRGIKKGNPMLPQFQNLICFAAFSDGLVLCHCRVWLDASLKHPQNKLVAFNRATGFSSPLQFGRQAAKAYQRASGIFTSAIPCYTFSNGKQGREALRLLVRTASLLTRLLFPAHTFSSVAAGLITQFEKVLTIMTKIRKGYSRPLISRKIRSFATLADAGRFIDRLTEANRNDYAFNIIQQDGRWLVCSVIAGGAQ</sequence>
<dbReference type="RefSeq" id="WP_132953299.1">
    <property type="nucleotide sequence ID" value="NZ_CP091507.1"/>
</dbReference>
<dbReference type="Proteomes" id="UP000829756">
    <property type="component" value="Chromosome"/>
</dbReference>
<gene>
    <name evidence="1" type="ORF">LVJ78_07995</name>
</gene>
<name>A0AAE9KFX4_9NEIS</name>
<evidence type="ECO:0000313" key="2">
    <source>
        <dbReference type="Proteomes" id="UP000829756"/>
    </source>
</evidence>
<dbReference type="AlphaFoldDB" id="A0AAE9KFX4"/>
<organism evidence="1 2">
    <name type="scientific">Uruburuella suis</name>
    <dbReference type="NCBI Taxonomy" id="252130"/>
    <lineage>
        <taxon>Bacteria</taxon>
        <taxon>Pseudomonadati</taxon>
        <taxon>Pseudomonadota</taxon>
        <taxon>Betaproteobacteria</taxon>
        <taxon>Neisseriales</taxon>
        <taxon>Neisseriaceae</taxon>
        <taxon>Uruburuella</taxon>
    </lineage>
</organism>